<dbReference type="Pfam" id="PF00732">
    <property type="entry name" value="GMC_oxred_N"/>
    <property type="match status" value="1"/>
</dbReference>
<dbReference type="PANTHER" id="PTHR11552">
    <property type="entry name" value="GLUCOSE-METHANOL-CHOLINE GMC OXIDOREDUCTASE"/>
    <property type="match status" value="1"/>
</dbReference>
<feature type="domain" description="Glucose-methanol-choline oxidoreductase N-terminal" evidence="8">
    <location>
        <begin position="121"/>
        <end position="144"/>
    </location>
</feature>
<keyword evidence="4 5" id="KW-0274">FAD</keyword>
<comment type="similarity">
    <text evidence="2 6">Belongs to the GMC oxidoreductase family.</text>
</comment>
<proteinExistence type="inferred from homology"/>
<evidence type="ECO:0000256" key="7">
    <source>
        <dbReference type="SAM" id="MobiDB-lite"/>
    </source>
</evidence>
<dbReference type="InterPro" id="IPR007867">
    <property type="entry name" value="GMC_OxRtase_C"/>
</dbReference>
<dbReference type="PIRSF" id="PIRSF000137">
    <property type="entry name" value="Alcohol_oxidase"/>
    <property type="match status" value="1"/>
</dbReference>
<dbReference type="InterPro" id="IPR036188">
    <property type="entry name" value="FAD/NAD-bd_sf"/>
</dbReference>
<evidence type="ECO:0000256" key="3">
    <source>
        <dbReference type="ARBA" id="ARBA00022630"/>
    </source>
</evidence>
<comment type="cofactor">
    <cofactor evidence="1 5">
        <name>FAD</name>
        <dbReference type="ChEBI" id="CHEBI:57692"/>
    </cofactor>
</comment>
<dbReference type="InterPro" id="IPR012132">
    <property type="entry name" value="GMC_OxRdtase"/>
</dbReference>
<comment type="caution">
    <text evidence="9">The sequence shown here is derived from an EMBL/GenBank/DDBJ whole genome shotgun (WGS) entry which is preliminary data.</text>
</comment>
<evidence type="ECO:0000313" key="9">
    <source>
        <dbReference type="EMBL" id="KAK2161793.1"/>
    </source>
</evidence>
<dbReference type="Proteomes" id="UP001209878">
    <property type="component" value="Unassembled WGS sequence"/>
</dbReference>
<dbReference type="Gene3D" id="3.30.560.10">
    <property type="entry name" value="Glucose Oxidase, domain 3"/>
    <property type="match status" value="1"/>
</dbReference>
<feature type="binding site" evidence="5">
    <location>
        <begin position="49"/>
        <end position="50"/>
    </location>
    <ligand>
        <name>FAD</name>
        <dbReference type="ChEBI" id="CHEBI:57692"/>
    </ligand>
</feature>
<organism evidence="9 10">
    <name type="scientific">Ridgeia piscesae</name>
    <name type="common">Tubeworm</name>
    <dbReference type="NCBI Taxonomy" id="27915"/>
    <lineage>
        <taxon>Eukaryota</taxon>
        <taxon>Metazoa</taxon>
        <taxon>Spiralia</taxon>
        <taxon>Lophotrochozoa</taxon>
        <taxon>Annelida</taxon>
        <taxon>Polychaeta</taxon>
        <taxon>Sedentaria</taxon>
        <taxon>Canalipalpata</taxon>
        <taxon>Sabellida</taxon>
        <taxon>Siboglinidae</taxon>
        <taxon>Ridgeia</taxon>
    </lineage>
</organism>
<dbReference type="GO" id="GO:0016614">
    <property type="term" value="F:oxidoreductase activity, acting on CH-OH group of donors"/>
    <property type="evidence" value="ECO:0007669"/>
    <property type="project" value="InterPro"/>
</dbReference>
<keyword evidence="10" id="KW-1185">Reference proteome</keyword>
<evidence type="ECO:0000256" key="6">
    <source>
        <dbReference type="RuleBase" id="RU003968"/>
    </source>
</evidence>
<name>A0AAD9JYI5_RIDPI</name>
<dbReference type="PANTHER" id="PTHR11552:SF147">
    <property type="entry name" value="CHOLINE DEHYDROGENASE, MITOCHONDRIAL"/>
    <property type="match status" value="1"/>
</dbReference>
<evidence type="ECO:0000256" key="2">
    <source>
        <dbReference type="ARBA" id="ARBA00010790"/>
    </source>
</evidence>
<gene>
    <name evidence="9" type="ORF">NP493_1559g00028</name>
</gene>
<dbReference type="SUPFAM" id="SSF54373">
    <property type="entry name" value="FAD-linked reductases, C-terminal domain"/>
    <property type="match status" value="1"/>
</dbReference>
<reference evidence="9" key="1">
    <citation type="journal article" date="2023" name="Mol. Biol. Evol.">
        <title>Third-Generation Sequencing Reveals the Adaptive Role of the Epigenome in Three Deep-Sea Polychaetes.</title>
        <authorList>
            <person name="Perez M."/>
            <person name="Aroh O."/>
            <person name="Sun Y."/>
            <person name="Lan Y."/>
            <person name="Juniper S.K."/>
            <person name="Young C.R."/>
            <person name="Angers B."/>
            <person name="Qian P.Y."/>
        </authorList>
    </citation>
    <scope>NUCLEOTIDE SEQUENCE</scope>
    <source>
        <strain evidence="9">R07B-5</strain>
    </source>
</reference>
<dbReference type="Gene3D" id="3.50.50.60">
    <property type="entry name" value="FAD/NAD(P)-binding domain"/>
    <property type="match status" value="1"/>
</dbReference>
<dbReference type="SUPFAM" id="SSF51905">
    <property type="entry name" value="FAD/NAD(P)-binding domain"/>
    <property type="match status" value="1"/>
</dbReference>
<feature type="compositionally biased region" description="Basic residues" evidence="7">
    <location>
        <begin position="640"/>
        <end position="651"/>
    </location>
</feature>
<dbReference type="PROSITE" id="PS00623">
    <property type="entry name" value="GMC_OXRED_1"/>
    <property type="match status" value="1"/>
</dbReference>
<evidence type="ECO:0000256" key="1">
    <source>
        <dbReference type="ARBA" id="ARBA00001974"/>
    </source>
</evidence>
<feature type="binding site" evidence="5">
    <location>
        <position position="259"/>
    </location>
    <ligand>
        <name>FAD</name>
        <dbReference type="ChEBI" id="CHEBI:57692"/>
    </ligand>
</feature>
<dbReference type="EMBL" id="JAODUO010001559">
    <property type="protein sequence ID" value="KAK2161793.1"/>
    <property type="molecule type" value="Genomic_DNA"/>
</dbReference>
<evidence type="ECO:0000313" key="10">
    <source>
        <dbReference type="Proteomes" id="UP001209878"/>
    </source>
</evidence>
<keyword evidence="3 6" id="KW-0285">Flavoprotein</keyword>
<dbReference type="InterPro" id="IPR000172">
    <property type="entry name" value="GMC_OxRdtase_N"/>
</dbReference>
<evidence type="ECO:0000256" key="5">
    <source>
        <dbReference type="PIRSR" id="PIRSR000137-2"/>
    </source>
</evidence>
<sequence>MIGQYVPTIVAVCAILATYKLIGFCELLDNITSKSLEDKYDYIIVGGGTSGAVLARRLAEDSHTTVLLLEAGKNPTGNEEVDVPLFADKLIGSDLDWRYTTTKQKHACKGHKDGVSVWPSGKGLGGSSNINYMQYLRGNRHDYDDWANNGAQGWSYKDVLPYFIKSEDNHNSDFTRTVFHGYGGKMTITDIKLSPVNDIAEKALKELGVNKRDTNGNTQFGYGHTQATIRNGMRWTTFKAFLRQAMHWPNLYIMTEAVVQKVMFDGRRAAGVVYKRGGQERTVKAKKEVILCAGTVGSAKLLLLSGVGPRNHLLKMKIPVVSDVPVGENLQDHVMSNGIEFYSPYSMTITPAKAENLVSSWAYSMFGTGVKMSPRYREGTAYVKTRHQPPHMKYPLIALHFVANIDIFDPEQLNIKDTVWSGVHGKPPHTEGFTVFPILLHPRSRGTIRLKSSDPEDDVLINPNYFGESADVKILVEATQYARRLVKTKTFKDWQVVVDNSVLPECAQMGNFTDLYHECYLRHITLSGQSPVGTCKMGALGDPTAVVDPLLRVRGVKGLRVVDASVVPNAMSGNAYTTQVMIAEKAADILRGIDTVKPIKDYFRHMIAIKHHKVAEDENAPSTATAFEDEEEQKTTKNAKNNRAKKASKRR</sequence>
<dbReference type="AlphaFoldDB" id="A0AAD9JYI5"/>
<feature type="region of interest" description="Disordered" evidence="7">
    <location>
        <begin position="616"/>
        <end position="651"/>
    </location>
</feature>
<dbReference type="Pfam" id="PF05199">
    <property type="entry name" value="GMC_oxred_C"/>
    <property type="match status" value="1"/>
</dbReference>
<dbReference type="GO" id="GO:0050660">
    <property type="term" value="F:flavin adenine dinucleotide binding"/>
    <property type="evidence" value="ECO:0007669"/>
    <property type="project" value="InterPro"/>
</dbReference>
<accession>A0AAD9JYI5</accession>
<evidence type="ECO:0000256" key="4">
    <source>
        <dbReference type="ARBA" id="ARBA00022827"/>
    </source>
</evidence>
<evidence type="ECO:0000259" key="8">
    <source>
        <dbReference type="PROSITE" id="PS00623"/>
    </source>
</evidence>
<protein>
    <recommendedName>
        <fullName evidence="8">Glucose-methanol-choline oxidoreductase N-terminal domain-containing protein</fullName>
    </recommendedName>
</protein>